<feature type="transmembrane region" description="Helical" evidence="1">
    <location>
        <begin position="120"/>
        <end position="144"/>
    </location>
</feature>
<dbReference type="Pfam" id="PF02517">
    <property type="entry name" value="Rce1-like"/>
    <property type="match status" value="1"/>
</dbReference>
<feature type="transmembrane region" description="Helical" evidence="1">
    <location>
        <begin position="38"/>
        <end position="59"/>
    </location>
</feature>
<evidence type="ECO:0000313" key="3">
    <source>
        <dbReference type="EMBL" id="ORV88732.1"/>
    </source>
</evidence>
<evidence type="ECO:0000259" key="2">
    <source>
        <dbReference type="Pfam" id="PF02517"/>
    </source>
</evidence>
<feature type="transmembrane region" description="Helical" evidence="1">
    <location>
        <begin position="79"/>
        <end position="99"/>
    </location>
</feature>
<feature type="transmembrane region" description="Helical" evidence="1">
    <location>
        <begin position="218"/>
        <end position="235"/>
    </location>
</feature>
<proteinExistence type="predicted"/>
<protein>
    <submittedName>
        <fullName evidence="3">Abortive phage infection protein</fullName>
    </submittedName>
</protein>
<dbReference type="RefSeq" id="WP_085174474.1">
    <property type="nucleotide sequence ID" value="NZ_LQPC01000028.1"/>
</dbReference>
<feature type="transmembrane region" description="Helical" evidence="1">
    <location>
        <begin position="281"/>
        <end position="298"/>
    </location>
</feature>
<evidence type="ECO:0000256" key="1">
    <source>
        <dbReference type="SAM" id="Phobius"/>
    </source>
</evidence>
<feature type="transmembrane region" description="Helical" evidence="1">
    <location>
        <begin position="194"/>
        <end position="212"/>
    </location>
</feature>
<dbReference type="Proteomes" id="UP000193622">
    <property type="component" value="Unassembled WGS sequence"/>
</dbReference>
<dbReference type="AlphaFoldDB" id="A0A1X1WQF8"/>
<keyword evidence="1" id="KW-0472">Membrane</keyword>
<reference evidence="3 4" key="1">
    <citation type="submission" date="2016-01" db="EMBL/GenBank/DDBJ databases">
        <title>The new phylogeny of the genus Mycobacterium.</title>
        <authorList>
            <person name="Tarcisio F."/>
            <person name="Conor M."/>
            <person name="Antonella G."/>
            <person name="Elisabetta G."/>
            <person name="Giulia F.S."/>
            <person name="Sara T."/>
            <person name="Anna F."/>
            <person name="Clotilde B."/>
            <person name="Roberto B."/>
            <person name="Veronica D.S."/>
            <person name="Fabio R."/>
            <person name="Monica P."/>
            <person name="Olivier J."/>
            <person name="Enrico T."/>
            <person name="Nicola S."/>
        </authorList>
    </citation>
    <scope>NUCLEOTIDE SEQUENCE [LARGE SCALE GENOMIC DNA]</scope>
    <source>
        <strain evidence="3 4">DSM 45541</strain>
    </source>
</reference>
<keyword evidence="1" id="KW-0812">Transmembrane</keyword>
<dbReference type="InterPro" id="IPR003675">
    <property type="entry name" value="Rce1/LyrA-like_dom"/>
</dbReference>
<dbReference type="GO" id="GO:0004175">
    <property type="term" value="F:endopeptidase activity"/>
    <property type="evidence" value="ECO:0007669"/>
    <property type="project" value="UniProtKB-ARBA"/>
</dbReference>
<organism evidence="3 4">
    <name type="scientific">Mycolicibacterium iranicum</name>
    <name type="common">Mycobacterium iranicum</name>
    <dbReference type="NCBI Taxonomy" id="912594"/>
    <lineage>
        <taxon>Bacteria</taxon>
        <taxon>Bacillati</taxon>
        <taxon>Actinomycetota</taxon>
        <taxon>Actinomycetes</taxon>
        <taxon>Mycobacteriales</taxon>
        <taxon>Mycobacteriaceae</taxon>
        <taxon>Mycolicibacterium</taxon>
    </lineage>
</organism>
<evidence type="ECO:0000313" key="4">
    <source>
        <dbReference type="Proteomes" id="UP000193622"/>
    </source>
</evidence>
<feature type="transmembrane region" description="Helical" evidence="1">
    <location>
        <begin position="156"/>
        <end position="173"/>
    </location>
</feature>
<feature type="transmembrane region" description="Helical" evidence="1">
    <location>
        <begin position="242"/>
        <end position="261"/>
    </location>
</feature>
<comment type="caution">
    <text evidence="3">The sequence shown here is derived from an EMBL/GenBank/DDBJ whole genome shotgun (WGS) entry which is preliminary data.</text>
</comment>
<keyword evidence="1" id="KW-1133">Transmembrane helix</keyword>
<feature type="domain" description="CAAX prenyl protease 2/Lysostaphin resistance protein A-like" evidence="2">
    <location>
        <begin position="159"/>
        <end position="252"/>
    </location>
</feature>
<dbReference type="GO" id="GO:0080120">
    <property type="term" value="P:CAAX-box protein maturation"/>
    <property type="evidence" value="ECO:0007669"/>
    <property type="project" value="UniProtKB-ARBA"/>
</dbReference>
<gene>
    <name evidence="3" type="ORF">AWC12_12655</name>
</gene>
<dbReference type="EMBL" id="LQPC01000028">
    <property type="protein sequence ID" value="ORV88732.1"/>
    <property type="molecule type" value="Genomic_DNA"/>
</dbReference>
<accession>A0A1X1WQF8</accession>
<sequence length="308" mass="33160">MTVIDRPWLLRDEPRSSAEETRAGAEYHRAFAGSRRGVWRGILTIALLFSGFVGFGILFTELSVVIDRHVLGRTEEFTPLRHIAGSLSLAALIPYCMLLQRLIYGVPAGSLSSVAGRFRFGVLGKTLLLFGPPVLIANAAVALQDSATTDWTTVDLVALFLSGLLVTPLAAAGEEYGFRGLMFRVVGSWARNTHVGLICGIVTTTVVFSLMHGTLDPYLLTSYLVLFGTMAVLTWRTGGLEMAVVLHSVYNLNILLATTLHIDLGAELNNRSQAVGSPANLIPGGVLLLITAGVWWMTRASGPPRTAP</sequence>
<name>A0A1X1WQF8_MYCIR</name>